<dbReference type="Gene3D" id="3.60.21.10">
    <property type="match status" value="1"/>
</dbReference>
<dbReference type="Pfam" id="PF00149">
    <property type="entry name" value="Metallophos"/>
    <property type="match status" value="1"/>
</dbReference>
<organism evidence="2 3">
    <name type="scientific">Psychrosphaera ytuae</name>
    <dbReference type="NCBI Taxonomy" id="2820710"/>
    <lineage>
        <taxon>Bacteria</taxon>
        <taxon>Pseudomonadati</taxon>
        <taxon>Pseudomonadota</taxon>
        <taxon>Gammaproteobacteria</taxon>
        <taxon>Alteromonadales</taxon>
        <taxon>Pseudoalteromonadaceae</taxon>
        <taxon>Psychrosphaera</taxon>
    </lineage>
</organism>
<dbReference type="SUPFAM" id="SSF56300">
    <property type="entry name" value="Metallo-dependent phosphatases"/>
    <property type="match status" value="1"/>
</dbReference>
<accession>A0A975DCI2</accession>
<evidence type="ECO:0000259" key="1">
    <source>
        <dbReference type="Pfam" id="PF00149"/>
    </source>
</evidence>
<evidence type="ECO:0000313" key="2">
    <source>
        <dbReference type="EMBL" id="QTH64581.1"/>
    </source>
</evidence>
<dbReference type="PROSITE" id="PS51257">
    <property type="entry name" value="PROKAR_LIPOPROTEIN"/>
    <property type="match status" value="1"/>
</dbReference>
<dbReference type="InterPro" id="IPR004843">
    <property type="entry name" value="Calcineurin-like_PHP"/>
</dbReference>
<name>A0A975DCI2_9GAMM</name>
<feature type="domain" description="Calcineurin-like phosphoesterase" evidence="1">
    <location>
        <begin position="32"/>
        <end position="318"/>
    </location>
</feature>
<sequence>MKASILFLIALTLSGCSIFRSNIGTKLDTGLSIALIADTQVTSPYKGKNKFRTIEADFIVNVAIRTTAQEELSLKHLRLLLEDIGEQNVDIITYLGDGANSGCKDEVSGFFKVLEESRARLQKPLFFVIGNHDYLATGNQPSIEALEDTCSEKNGFVSKLDLIRIVQKFNLDSFNQYKGDYLLSFKDNVEDLSNECLLSIVENQQKSGCFYGAIITYLKNGISGELILADSSDYKDIDVQPALLRNDFYGHRGSISWKGESQTSWFISNFGNPTVRIIATHYPIENLAYVSAGPIGRPGDLLLKGRHSNLWLTGHSHEKNADDVIFTHKIGSGDEKRFTTQINVGSTTDFTPHFSIATSVEKRVIKKSFTSIEKIGSKSCELMLDSLGAFDLLQVLDVQHSQQDRLGLTGLYRNKNYNTENARRNINTLLDSVSEDDKGKLIRCMMYEASKNESELRSVL</sequence>
<reference evidence="2" key="1">
    <citation type="submission" date="2021-03" db="EMBL/GenBank/DDBJ databases">
        <title>Description of Psychrosphaera ytuae sp. nov. isolated from deep sea sediment of South China Sea.</title>
        <authorList>
            <person name="Zhang J."/>
            <person name="Xu X.-D."/>
        </authorList>
    </citation>
    <scope>NUCLEOTIDE SEQUENCE</scope>
    <source>
        <strain evidence="2">MTZ26</strain>
    </source>
</reference>
<dbReference type="EMBL" id="CP072110">
    <property type="protein sequence ID" value="QTH64581.1"/>
    <property type="molecule type" value="Genomic_DNA"/>
</dbReference>
<dbReference type="RefSeq" id="WP_208832635.1">
    <property type="nucleotide sequence ID" value="NZ_CP072110.1"/>
</dbReference>
<proteinExistence type="predicted"/>
<dbReference type="AlphaFoldDB" id="A0A975DCI2"/>
<keyword evidence="3" id="KW-1185">Reference proteome</keyword>
<gene>
    <name evidence="2" type="ORF">J1N51_03675</name>
</gene>
<dbReference type="KEGG" id="psym:J1N51_03675"/>
<dbReference type="Proteomes" id="UP000682739">
    <property type="component" value="Chromosome"/>
</dbReference>
<protein>
    <submittedName>
        <fullName evidence="2">Metallophosphoesterase</fullName>
    </submittedName>
</protein>
<dbReference type="GO" id="GO:0016787">
    <property type="term" value="F:hydrolase activity"/>
    <property type="evidence" value="ECO:0007669"/>
    <property type="project" value="InterPro"/>
</dbReference>
<evidence type="ECO:0000313" key="3">
    <source>
        <dbReference type="Proteomes" id="UP000682739"/>
    </source>
</evidence>
<dbReference type="InterPro" id="IPR029052">
    <property type="entry name" value="Metallo-depent_PP-like"/>
</dbReference>